<dbReference type="VEuPathDB" id="VectorBase:GAUT033850"/>
<name>A0A1A9VDK7_GLOAU</name>
<keyword evidence="2" id="KW-1185">Reference proteome</keyword>
<evidence type="ECO:0000313" key="1">
    <source>
        <dbReference type="EnsemblMetazoa" id="GAUT033850-PA"/>
    </source>
</evidence>
<reference evidence="1" key="1">
    <citation type="submission" date="2020-05" db="UniProtKB">
        <authorList>
            <consortium name="EnsemblMetazoa"/>
        </authorList>
    </citation>
    <scope>IDENTIFICATION</scope>
    <source>
        <strain evidence="1">TTRI</strain>
    </source>
</reference>
<sequence length="102" mass="12166">MDMHTFRNFMGCSNFPQHMRIKKNLLSSWDRVLNLSNLNLYRKHEVVSQEILQILLCIKLPLHVAQFSYTKELVDNELNIWTVRDMVVDENYYFGFTGQLVL</sequence>
<protein>
    <submittedName>
        <fullName evidence="1">Uncharacterized protein</fullName>
    </submittedName>
</protein>
<dbReference type="AlphaFoldDB" id="A0A1A9VDK7"/>
<accession>A0A1A9VDK7</accession>
<proteinExistence type="predicted"/>
<dbReference type="Proteomes" id="UP000078200">
    <property type="component" value="Unassembled WGS sequence"/>
</dbReference>
<evidence type="ECO:0000313" key="2">
    <source>
        <dbReference type="Proteomes" id="UP000078200"/>
    </source>
</evidence>
<organism evidence="1 2">
    <name type="scientific">Glossina austeni</name>
    <name type="common">Savannah tsetse fly</name>
    <dbReference type="NCBI Taxonomy" id="7395"/>
    <lineage>
        <taxon>Eukaryota</taxon>
        <taxon>Metazoa</taxon>
        <taxon>Ecdysozoa</taxon>
        <taxon>Arthropoda</taxon>
        <taxon>Hexapoda</taxon>
        <taxon>Insecta</taxon>
        <taxon>Pterygota</taxon>
        <taxon>Neoptera</taxon>
        <taxon>Endopterygota</taxon>
        <taxon>Diptera</taxon>
        <taxon>Brachycera</taxon>
        <taxon>Muscomorpha</taxon>
        <taxon>Hippoboscoidea</taxon>
        <taxon>Glossinidae</taxon>
        <taxon>Glossina</taxon>
    </lineage>
</organism>
<dbReference type="EnsemblMetazoa" id="GAUT033850-RA">
    <property type="protein sequence ID" value="GAUT033850-PA"/>
    <property type="gene ID" value="GAUT033850"/>
</dbReference>